<feature type="domain" description="ABC transporter" evidence="5">
    <location>
        <begin position="3"/>
        <end position="237"/>
    </location>
</feature>
<name>A0AAW4X0X1_9FIRM</name>
<dbReference type="InterPro" id="IPR050153">
    <property type="entry name" value="Metal_Ion_Import_ABC"/>
</dbReference>
<keyword evidence="7" id="KW-1185">Reference proteome</keyword>
<dbReference type="PANTHER" id="PTHR42734">
    <property type="entry name" value="METAL TRANSPORT SYSTEM ATP-BINDING PROTEIN TM_0124-RELATED"/>
    <property type="match status" value="1"/>
</dbReference>
<dbReference type="CDD" id="cd03214">
    <property type="entry name" value="ABC_Iron-Siderophores_B12_Hemin"/>
    <property type="match status" value="1"/>
</dbReference>
<dbReference type="GO" id="GO:0016887">
    <property type="term" value="F:ATP hydrolysis activity"/>
    <property type="evidence" value="ECO:0007669"/>
    <property type="project" value="InterPro"/>
</dbReference>
<comment type="caution">
    <text evidence="6">The sequence shown here is derived from an EMBL/GenBank/DDBJ whole genome shotgun (WGS) entry which is preliminary data.</text>
</comment>
<dbReference type="SUPFAM" id="SSF52540">
    <property type="entry name" value="P-loop containing nucleoside triphosphate hydrolases"/>
    <property type="match status" value="1"/>
</dbReference>
<dbReference type="FunFam" id="3.40.50.300:FF:000134">
    <property type="entry name" value="Iron-enterobactin ABC transporter ATP-binding protein"/>
    <property type="match status" value="1"/>
</dbReference>
<evidence type="ECO:0000313" key="7">
    <source>
        <dbReference type="Proteomes" id="UP001199296"/>
    </source>
</evidence>
<dbReference type="Proteomes" id="UP001199296">
    <property type="component" value="Unassembled WGS sequence"/>
</dbReference>
<keyword evidence="2" id="KW-0813">Transport</keyword>
<dbReference type="Gene3D" id="3.40.50.300">
    <property type="entry name" value="P-loop containing nucleotide triphosphate hydrolases"/>
    <property type="match status" value="1"/>
</dbReference>
<dbReference type="InterPro" id="IPR003593">
    <property type="entry name" value="AAA+_ATPase"/>
</dbReference>
<evidence type="ECO:0000313" key="6">
    <source>
        <dbReference type="EMBL" id="MCC3145462.1"/>
    </source>
</evidence>
<dbReference type="PROSITE" id="PS00211">
    <property type="entry name" value="ABC_TRANSPORTER_1"/>
    <property type="match status" value="1"/>
</dbReference>
<evidence type="ECO:0000256" key="2">
    <source>
        <dbReference type="ARBA" id="ARBA00022448"/>
    </source>
</evidence>
<organism evidence="6 7">
    <name type="scientific">Halanaerobium polyolivorans</name>
    <dbReference type="NCBI Taxonomy" id="2886943"/>
    <lineage>
        <taxon>Bacteria</taxon>
        <taxon>Bacillati</taxon>
        <taxon>Bacillota</taxon>
        <taxon>Clostridia</taxon>
        <taxon>Halanaerobiales</taxon>
        <taxon>Halanaerobiaceae</taxon>
        <taxon>Halanaerobium</taxon>
    </lineage>
</organism>
<dbReference type="Pfam" id="PF00005">
    <property type="entry name" value="ABC_tran"/>
    <property type="match status" value="1"/>
</dbReference>
<dbReference type="PROSITE" id="PS50893">
    <property type="entry name" value="ABC_TRANSPORTER_2"/>
    <property type="match status" value="1"/>
</dbReference>
<evidence type="ECO:0000256" key="3">
    <source>
        <dbReference type="ARBA" id="ARBA00022741"/>
    </source>
</evidence>
<evidence type="ECO:0000256" key="4">
    <source>
        <dbReference type="ARBA" id="ARBA00022840"/>
    </source>
</evidence>
<dbReference type="AlphaFoldDB" id="A0AAW4X0X1"/>
<dbReference type="InterPro" id="IPR017871">
    <property type="entry name" value="ABC_transporter-like_CS"/>
</dbReference>
<sequence>MKMKADKIKFCYQDTAVFDELSLEIEKGKIISLVGPNGIGKSTLIKCLSNIYQADSGFVYLDGKNTLSIEAKELAKELGYVPQTQRNSFSISVYESILLGRKPYFNWKVRQEDKIIVQEILEKLNLQKLAEREVSNLSGGEMQKVAIARSLAQKPSIFLLDEPTSNLDLNHQLEVMNIITELAKEENAAVVMAIHDLNLAARFSDYIFLIAEKGKYISGKAEEVFTEENMEATYGVKVEIVESSKGMLIMPIELSS</sequence>
<keyword evidence="4 6" id="KW-0067">ATP-binding</keyword>
<dbReference type="InterPro" id="IPR003439">
    <property type="entry name" value="ABC_transporter-like_ATP-bd"/>
</dbReference>
<dbReference type="InterPro" id="IPR027417">
    <property type="entry name" value="P-loop_NTPase"/>
</dbReference>
<protein>
    <submittedName>
        <fullName evidence="6">ABC transporter ATP-binding protein</fullName>
    </submittedName>
</protein>
<dbReference type="GO" id="GO:0005524">
    <property type="term" value="F:ATP binding"/>
    <property type="evidence" value="ECO:0007669"/>
    <property type="project" value="UniProtKB-KW"/>
</dbReference>
<evidence type="ECO:0000259" key="5">
    <source>
        <dbReference type="PROSITE" id="PS50893"/>
    </source>
</evidence>
<comment type="similarity">
    <text evidence="1">Belongs to the ABC transporter superfamily.</text>
</comment>
<dbReference type="PANTHER" id="PTHR42734:SF6">
    <property type="entry name" value="MOLYBDATE IMPORT ATP-BINDING PROTEIN MOLC"/>
    <property type="match status" value="1"/>
</dbReference>
<evidence type="ECO:0000256" key="1">
    <source>
        <dbReference type="ARBA" id="ARBA00005417"/>
    </source>
</evidence>
<keyword evidence="3" id="KW-0547">Nucleotide-binding</keyword>
<accession>A0AAW4X0X1</accession>
<proteinExistence type="inferred from homology"/>
<dbReference type="RefSeq" id="WP_229346166.1">
    <property type="nucleotide sequence ID" value="NZ_JAJFAT010000012.1"/>
</dbReference>
<gene>
    <name evidence="6" type="ORF">LJ207_09020</name>
</gene>
<dbReference type="SMART" id="SM00382">
    <property type="entry name" value="AAA"/>
    <property type="match status" value="1"/>
</dbReference>
<dbReference type="EMBL" id="JAJFAT010000012">
    <property type="protein sequence ID" value="MCC3145462.1"/>
    <property type="molecule type" value="Genomic_DNA"/>
</dbReference>
<reference evidence="6 7" key="1">
    <citation type="submission" date="2021-10" db="EMBL/GenBank/DDBJ databases">
        <authorList>
            <person name="Grouzdev D.S."/>
            <person name="Pantiukh K.S."/>
            <person name="Krutkina M.S."/>
        </authorList>
    </citation>
    <scope>NUCLEOTIDE SEQUENCE [LARGE SCALE GENOMIC DNA]</scope>
    <source>
        <strain evidence="6 7">Z-7514</strain>
    </source>
</reference>